<feature type="compositionally biased region" description="Polar residues" evidence="1">
    <location>
        <begin position="226"/>
        <end position="246"/>
    </location>
</feature>
<accession>A0A7J6GQ46</accession>
<name>A0A7J6GQ46_CANSA</name>
<dbReference type="InterPro" id="IPR026960">
    <property type="entry name" value="RVT-Znf"/>
</dbReference>
<evidence type="ECO:0000259" key="2">
    <source>
        <dbReference type="Pfam" id="PF13966"/>
    </source>
</evidence>
<organism evidence="3 4">
    <name type="scientific">Cannabis sativa</name>
    <name type="common">Hemp</name>
    <name type="synonym">Marijuana</name>
    <dbReference type="NCBI Taxonomy" id="3483"/>
    <lineage>
        <taxon>Eukaryota</taxon>
        <taxon>Viridiplantae</taxon>
        <taxon>Streptophyta</taxon>
        <taxon>Embryophyta</taxon>
        <taxon>Tracheophyta</taxon>
        <taxon>Spermatophyta</taxon>
        <taxon>Magnoliopsida</taxon>
        <taxon>eudicotyledons</taxon>
        <taxon>Gunneridae</taxon>
        <taxon>Pentapetalae</taxon>
        <taxon>rosids</taxon>
        <taxon>fabids</taxon>
        <taxon>Rosales</taxon>
        <taxon>Cannabaceae</taxon>
        <taxon>Cannabis</taxon>
    </lineage>
</organism>
<reference evidence="3 4" key="1">
    <citation type="journal article" date="2020" name="bioRxiv">
        <title>Sequence and annotation of 42 cannabis genomes reveals extensive copy number variation in cannabinoid synthesis and pathogen resistance genes.</title>
        <authorList>
            <person name="Mckernan K.J."/>
            <person name="Helbert Y."/>
            <person name="Kane L.T."/>
            <person name="Ebling H."/>
            <person name="Zhang L."/>
            <person name="Liu B."/>
            <person name="Eaton Z."/>
            <person name="Mclaughlin S."/>
            <person name="Kingan S."/>
            <person name="Baybayan P."/>
            <person name="Concepcion G."/>
            <person name="Jordan M."/>
            <person name="Riva A."/>
            <person name="Barbazuk W."/>
            <person name="Harkins T."/>
        </authorList>
    </citation>
    <scope>NUCLEOTIDE SEQUENCE [LARGE SCALE GENOMIC DNA]</scope>
    <source>
        <strain evidence="4">cv. Jamaican Lion 4</strain>
        <tissue evidence="3">Leaf</tissue>
    </source>
</reference>
<evidence type="ECO:0000313" key="3">
    <source>
        <dbReference type="EMBL" id="KAF4384490.1"/>
    </source>
</evidence>
<dbReference type="Proteomes" id="UP000583929">
    <property type="component" value="Unassembled WGS sequence"/>
</dbReference>
<protein>
    <recommendedName>
        <fullName evidence="2">Reverse transcriptase zinc-binding domain-containing protein</fullName>
    </recommendedName>
</protein>
<dbReference type="Pfam" id="PF13966">
    <property type="entry name" value="zf-RVT"/>
    <property type="match status" value="1"/>
</dbReference>
<keyword evidence="4" id="KW-1185">Reference proteome</keyword>
<feature type="region of interest" description="Disordered" evidence="1">
    <location>
        <begin position="225"/>
        <end position="255"/>
    </location>
</feature>
<proteinExistence type="predicted"/>
<dbReference type="EMBL" id="JAATIQ010000091">
    <property type="protein sequence ID" value="KAF4384490.1"/>
    <property type="molecule type" value="Genomic_DNA"/>
</dbReference>
<gene>
    <name evidence="3" type="ORF">G4B88_007127</name>
</gene>
<sequence length="255" mass="29198">MAWPESEHKVTWPTPVTNIAWPESEPRVTRPTPVTKMAWPESVPKVARPTPVTKMAWPERDPRVAWPTPIRKGLAIEWSLESLSQHHLRKLLGQKDILKVVQPRPSKIVASHIGAKKLVNLRDKIDKQVVYDAGISGKFRIGKFYNSLISAPQVLYHKDVWHKLKMPKHRFILWQAINGNLQTRDRLAKRVIVEITSLLSNITSAVVAGVVYHVWCNRNRPAHIYDQQNNQGTNKRPAKDNNSLDTPKNKRAARI</sequence>
<evidence type="ECO:0000313" key="4">
    <source>
        <dbReference type="Proteomes" id="UP000583929"/>
    </source>
</evidence>
<feature type="domain" description="Reverse transcriptase zinc-binding" evidence="2">
    <location>
        <begin position="140"/>
        <end position="192"/>
    </location>
</feature>
<evidence type="ECO:0000256" key="1">
    <source>
        <dbReference type="SAM" id="MobiDB-lite"/>
    </source>
</evidence>
<dbReference type="AlphaFoldDB" id="A0A7J6GQ46"/>
<comment type="caution">
    <text evidence="3">The sequence shown here is derived from an EMBL/GenBank/DDBJ whole genome shotgun (WGS) entry which is preliminary data.</text>
</comment>